<feature type="domain" description="HTH araC/xylS-type" evidence="4">
    <location>
        <begin position="175"/>
        <end position="273"/>
    </location>
</feature>
<dbReference type="EMBL" id="FNZR01000009">
    <property type="protein sequence ID" value="SEL75796.1"/>
    <property type="molecule type" value="Genomic_DNA"/>
</dbReference>
<keyword evidence="3" id="KW-0804">Transcription</keyword>
<dbReference type="GO" id="GO:0043565">
    <property type="term" value="F:sequence-specific DNA binding"/>
    <property type="evidence" value="ECO:0007669"/>
    <property type="project" value="InterPro"/>
</dbReference>
<dbReference type="InterPro" id="IPR018060">
    <property type="entry name" value="HTH_AraC"/>
</dbReference>
<evidence type="ECO:0000256" key="2">
    <source>
        <dbReference type="ARBA" id="ARBA00023125"/>
    </source>
</evidence>
<dbReference type="PANTHER" id="PTHR43280">
    <property type="entry name" value="ARAC-FAMILY TRANSCRIPTIONAL REGULATOR"/>
    <property type="match status" value="1"/>
</dbReference>
<dbReference type="PROSITE" id="PS01124">
    <property type="entry name" value="HTH_ARAC_FAMILY_2"/>
    <property type="match status" value="1"/>
</dbReference>
<gene>
    <name evidence="5" type="ORF">SAMN05421740_109184</name>
</gene>
<dbReference type="Pfam" id="PF12833">
    <property type="entry name" value="HTH_18"/>
    <property type="match status" value="1"/>
</dbReference>
<evidence type="ECO:0000256" key="1">
    <source>
        <dbReference type="ARBA" id="ARBA00023015"/>
    </source>
</evidence>
<name>A0A1H7SUN3_9SPHI</name>
<evidence type="ECO:0000259" key="4">
    <source>
        <dbReference type="PROSITE" id="PS01124"/>
    </source>
</evidence>
<evidence type="ECO:0000313" key="5">
    <source>
        <dbReference type="EMBL" id="SEL75796.1"/>
    </source>
</evidence>
<proteinExistence type="predicted"/>
<evidence type="ECO:0000313" key="6">
    <source>
        <dbReference type="Proteomes" id="UP000198916"/>
    </source>
</evidence>
<keyword evidence="1" id="KW-0805">Transcription regulation</keyword>
<dbReference type="SMART" id="SM00342">
    <property type="entry name" value="HTH_ARAC"/>
    <property type="match status" value="1"/>
</dbReference>
<keyword evidence="2 5" id="KW-0238">DNA-binding</keyword>
<protein>
    <submittedName>
        <fullName evidence="5">AraC-type DNA-binding protein</fullName>
    </submittedName>
</protein>
<accession>A0A1H7SUN3</accession>
<reference evidence="6" key="1">
    <citation type="submission" date="2016-10" db="EMBL/GenBank/DDBJ databases">
        <authorList>
            <person name="Varghese N."/>
            <person name="Submissions S."/>
        </authorList>
    </citation>
    <scope>NUCLEOTIDE SEQUENCE [LARGE SCALE GENOMIC DNA]</scope>
    <source>
        <strain evidence="6">Jip14</strain>
    </source>
</reference>
<dbReference type="Gene3D" id="1.10.10.60">
    <property type="entry name" value="Homeodomain-like"/>
    <property type="match status" value="1"/>
</dbReference>
<keyword evidence="6" id="KW-1185">Reference proteome</keyword>
<dbReference type="InterPro" id="IPR009057">
    <property type="entry name" value="Homeodomain-like_sf"/>
</dbReference>
<dbReference type="RefSeq" id="WP_177181227.1">
    <property type="nucleotide sequence ID" value="NZ_FNZR01000009.1"/>
</dbReference>
<organism evidence="5 6">
    <name type="scientific">Parapedobacter koreensis</name>
    <dbReference type="NCBI Taxonomy" id="332977"/>
    <lineage>
        <taxon>Bacteria</taxon>
        <taxon>Pseudomonadati</taxon>
        <taxon>Bacteroidota</taxon>
        <taxon>Sphingobacteriia</taxon>
        <taxon>Sphingobacteriales</taxon>
        <taxon>Sphingobacteriaceae</taxon>
        <taxon>Parapedobacter</taxon>
    </lineage>
</organism>
<dbReference type="PANTHER" id="PTHR43280:SF32">
    <property type="entry name" value="TRANSCRIPTIONAL REGULATORY PROTEIN"/>
    <property type="match status" value="1"/>
</dbReference>
<dbReference type="SUPFAM" id="SSF46689">
    <property type="entry name" value="Homeodomain-like"/>
    <property type="match status" value="1"/>
</dbReference>
<dbReference type="AlphaFoldDB" id="A0A1H7SUN3"/>
<evidence type="ECO:0000256" key="3">
    <source>
        <dbReference type="ARBA" id="ARBA00023163"/>
    </source>
</evidence>
<dbReference type="GO" id="GO:0003700">
    <property type="term" value="F:DNA-binding transcription factor activity"/>
    <property type="evidence" value="ECO:0007669"/>
    <property type="project" value="InterPro"/>
</dbReference>
<dbReference type="STRING" id="332977.SAMN05421740_109184"/>
<sequence length="276" mass="32146">MAEIDFGIYQVEKLYQHLPTMYEPSRQNIYMVILSGPGGAKHHVGGKEIDLPPHTLLYVGPDRLSCFDKRLTIGTYVLLFSEKFYNRSQRDTFFLQHLHLFHDFDQAYYGELPEEGLQYSKVIVFLLYAARNNFAGLRKDLAHNLVEQILILGSMYFKSINIVDFKEGQDNFLVTQYKLLISKHFTAEKSVHFYADKMNITERRLHHAVEHVIGMGAKDLIIAHVMREAKWQLIHSPLTVKEISLQLGFSGEQNFSTFFLNHEGMRPTEFRKLSHY</sequence>
<dbReference type="Proteomes" id="UP000198916">
    <property type="component" value="Unassembled WGS sequence"/>
</dbReference>